<gene>
    <name evidence="3" type="ORF">CERSUDRAFT_93405</name>
</gene>
<name>M2R499_CERS8</name>
<proteinExistence type="predicted"/>
<feature type="domain" description="Mixed lineage kinase" evidence="2">
    <location>
        <begin position="36"/>
        <end position="145"/>
    </location>
</feature>
<dbReference type="InterPro" id="IPR054000">
    <property type="entry name" value="MLKL_N"/>
</dbReference>
<protein>
    <recommendedName>
        <fullName evidence="2">Mixed lineage kinase domain-containing protein</fullName>
    </recommendedName>
</protein>
<dbReference type="Pfam" id="PF22215">
    <property type="entry name" value="MLKL_N"/>
    <property type="match status" value="1"/>
</dbReference>
<organism evidence="3 4">
    <name type="scientific">Ceriporiopsis subvermispora (strain B)</name>
    <name type="common">White-rot fungus</name>
    <name type="synonym">Gelatoporia subvermispora</name>
    <dbReference type="NCBI Taxonomy" id="914234"/>
    <lineage>
        <taxon>Eukaryota</taxon>
        <taxon>Fungi</taxon>
        <taxon>Dikarya</taxon>
        <taxon>Basidiomycota</taxon>
        <taxon>Agaricomycotina</taxon>
        <taxon>Agaricomycetes</taxon>
        <taxon>Polyporales</taxon>
        <taxon>Gelatoporiaceae</taxon>
        <taxon>Gelatoporia</taxon>
    </lineage>
</organism>
<dbReference type="CDD" id="cd21037">
    <property type="entry name" value="MLKL_NTD"/>
    <property type="match status" value="1"/>
</dbReference>
<dbReference type="GO" id="GO:0007166">
    <property type="term" value="P:cell surface receptor signaling pathway"/>
    <property type="evidence" value="ECO:0007669"/>
    <property type="project" value="InterPro"/>
</dbReference>
<accession>M2R499</accession>
<evidence type="ECO:0000313" key="4">
    <source>
        <dbReference type="Proteomes" id="UP000016930"/>
    </source>
</evidence>
<dbReference type="Proteomes" id="UP000016930">
    <property type="component" value="Unassembled WGS sequence"/>
</dbReference>
<evidence type="ECO:0000313" key="3">
    <source>
        <dbReference type="EMBL" id="EMD39370.1"/>
    </source>
</evidence>
<dbReference type="EMBL" id="KB445794">
    <property type="protein sequence ID" value="EMD39370.1"/>
    <property type="molecule type" value="Genomic_DNA"/>
</dbReference>
<reference evidence="3 4" key="1">
    <citation type="journal article" date="2012" name="Proc. Natl. Acad. Sci. U.S.A.">
        <title>Comparative genomics of Ceriporiopsis subvermispora and Phanerochaete chrysosporium provide insight into selective ligninolysis.</title>
        <authorList>
            <person name="Fernandez-Fueyo E."/>
            <person name="Ruiz-Duenas F.J."/>
            <person name="Ferreira P."/>
            <person name="Floudas D."/>
            <person name="Hibbett D.S."/>
            <person name="Canessa P."/>
            <person name="Larrondo L.F."/>
            <person name="James T.Y."/>
            <person name="Seelenfreund D."/>
            <person name="Lobos S."/>
            <person name="Polanco R."/>
            <person name="Tello M."/>
            <person name="Honda Y."/>
            <person name="Watanabe T."/>
            <person name="Watanabe T."/>
            <person name="Ryu J.S."/>
            <person name="Kubicek C.P."/>
            <person name="Schmoll M."/>
            <person name="Gaskell J."/>
            <person name="Hammel K.E."/>
            <person name="St John F.J."/>
            <person name="Vanden Wymelenberg A."/>
            <person name="Sabat G."/>
            <person name="Splinter BonDurant S."/>
            <person name="Syed K."/>
            <person name="Yadav J.S."/>
            <person name="Doddapaneni H."/>
            <person name="Subramanian V."/>
            <person name="Lavin J.L."/>
            <person name="Oguiza J.A."/>
            <person name="Perez G."/>
            <person name="Pisabarro A.G."/>
            <person name="Ramirez L."/>
            <person name="Santoyo F."/>
            <person name="Master E."/>
            <person name="Coutinho P.M."/>
            <person name="Henrissat B."/>
            <person name="Lombard V."/>
            <person name="Magnuson J.K."/>
            <person name="Kuees U."/>
            <person name="Hori C."/>
            <person name="Igarashi K."/>
            <person name="Samejima M."/>
            <person name="Held B.W."/>
            <person name="Barry K.W."/>
            <person name="LaButti K.M."/>
            <person name="Lapidus A."/>
            <person name="Lindquist E.A."/>
            <person name="Lucas S.M."/>
            <person name="Riley R."/>
            <person name="Salamov A.A."/>
            <person name="Hoffmeister D."/>
            <person name="Schwenk D."/>
            <person name="Hadar Y."/>
            <person name="Yarden O."/>
            <person name="de Vries R.P."/>
            <person name="Wiebenga A."/>
            <person name="Stenlid J."/>
            <person name="Eastwood D."/>
            <person name="Grigoriev I.V."/>
            <person name="Berka R.M."/>
            <person name="Blanchette R.A."/>
            <person name="Kersten P."/>
            <person name="Martinez A.T."/>
            <person name="Vicuna R."/>
            <person name="Cullen D."/>
        </authorList>
    </citation>
    <scope>NUCLEOTIDE SEQUENCE [LARGE SCALE GENOMIC DNA]</scope>
    <source>
        <strain evidence="3 4">B</strain>
    </source>
</reference>
<dbReference type="HOGENOM" id="CLU_745959_0_0_1"/>
<dbReference type="STRING" id="914234.M2R499"/>
<dbReference type="AlphaFoldDB" id="M2R499"/>
<dbReference type="InterPro" id="IPR059179">
    <property type="entry name" value="MLKL-like_MCAfunc"/>
</dbReference>
<dbReference type="OrthoDB" id="2795723at2759"/>
<feature type="coiled-coil region" evidence="1">
    <location>
        <begin position="93"/>
        <end position="120"/>
    </location>
</feature>
<evidence type="ECO:0000256" key="1">
    <source>
        <dbReference type="SAM" id="Coils"/>
    </source>
</evidence>
<sequence>MKLKFRLKLPLDDVVAHTVTIAEILKSTSDAVPFLGPVVGAALGVLSTIEKVRGNRERCNRLVKRISDLVTQVADSAKTDQDLIHDARLTGSLTCLQTTLDKIQKDLEQLLLTKDSMLSRVLCHASVSHKLDECTEALEDVSRSFTIECFVALRAKMALEARYDDQQVIHLVNYMPRAHTDTETFNYLKASGFPIAQKGESHTHNNCLSRISLRADGTLLMSAEDLVHANLGCLSQAFSRRFGSPVFETDRSLAHSVAHNPRALLSVVDRVADQAAVESHLAQLYDAGRELGTADIWCLSWYKTFSRVQIGDFGFEDPESHEFVHLGNIFEIIRRSPVSSWHLGRYRAFSSDAFYTEEFDSDYVWTDRSWR</sequence>
<dbReference type="InterPro" id="IPR036537">
    <property type="entry name" value="Adaptor_Cbl_N_dom_sf"/>
</dbReference>
<keyword evidence="1" id="KW-0175">Coiled coil</keyword>
<keyword evidence="4" id="KW-1185">Reference proteome</keyword>
<evidence type="ECO:0000259" key="2">
    <source>
        <dbReference type="Pfam" id="PF22215"/>
    </source>
</evidence>
<dbReference type="Gene3D" id="1.20.930.20">
    <property type="entry name" value="Adaptor protein Cbl, N-terminal domain"/>
    <property type="match status" value="1"/>
</dbReference>